<dbReference type="OrthoDB" id="4062651at2759"/>
<name>A0A7I8JAF2_SPIIN</name>
<evidence type="ECO:0000256" key="12">
    <source>
        <dbReference type="SAM" id="MobiDB-lite"/>
    </source>
</evidence>
<comment type="similarity">
    <text evidence="2">Belongs to the protein kinase superfamily. Ser/Thr protein kinase family.</text>
</comment>
<dbReference type="FunFam" id="3.30.200.20:FF:000266">
    <property type="entry name" value="probable serine/threonine-protein kinase RLCKVII"/>
    <property type="match status" value="1"/>
</dbReference>
<dbReference type="GO" id="GO:0005886">
    <property type="term" value="C:plasma membrane"/>
    <property type="evidence" value="ECO:0007669"/>
    <property type="project" value="UniProtKB-SubCell"/>
</dbReference>
<dbReference type="PROSITE" id="PS00108">
    <property type="entry name" value="PROTEIN_KINASE_ST"/>
    <property type="match status" value="1"/>
</dbReference>
<feature type="binding site" evidence="10">
    <location>
        <position position="106"/>
    </location>
    <ligand>
        <name>ATP</name>
        <dbReference type="ChEBI" id="CHEBI:30616"/>
    </ligand>
</feature>
<evidence type="ECO:0000313" key="14">
    <source>
        <dbReference type="EMBL" id="CAA2627871.1"/>
    </source>
</evidence>
<evidence type="ECO:0000256" key="10">
    <source>
        <dbReference type="PROSITE-ProRule" id="PRU10141"/>
    </source>
</evidence>
<evidence type="ECO:0000256" key="7">
    <source>
        <dbReference type="ARBA" id="ARBA00022777"/>
    </source>
</evidence>
<evidence type="ECO:0000259" key="13">
    <source>
        <dbReference type="PROSITE" id="PS50011"/>
    </source>
</evidence>
<dbReference type="PROSITE" id="PS00107">
    <property type="entry name" value="PROTEIN_KINASE_ATP"/>
    <property type="match status" value="1"/>
</dbReference>
<dbReference type="AlphaFoldDB" id="A0A7I8JAF2"/>
<evidence type="ECO:0000256" key="9">
    <source>
        <dbReference type="ARBA" id="ARBA00023136"/>
    </source>
</evidence>
<dbReference type="InterPro" id="IPR017441">
    <property type="entry name" value="Protein_kinase_ATP_BS"/>
</dbReference>
<protein>
    <recommendedName>
        <fullName evidence="13">Protein kinase domain-containing protein</fullName>
    </recommendedName>
</protein>
<dbReference type="InterPro" id="IPR008271">
    <property type="entry name" value="Ser/Thr_kinase_AS"/>
</dbReference>
<dbReference type="EMBL" id="LR746273">
    <property type="protein sequence ID" value="CAA7403946.1"/>
    <property type="molecule type" value="Genomic_DNA"/>
</dbReference>
<gene>
    <name evidence="14" type="ORF">SI7747_10013520</name>
    <name evidence="15" type="ORF">SI8410_10014624</name>
</gene>
<dbReference type="GO" id="GO:0010183">
    <property type="term" value="P:pollen tube guidance"/>
    <property type="evidence" value="ECO:0007669"/>
    <property type="project" value="UniProtKB-ARBA"/>
</dbReference>
<dbReference type="FunFam" id="1.10.510.10:FF:000032">
    <property type="entry name" value="Serine/threonine-protein kinase PBS1"/>
    <property type="match status" value="1"/>
</dbReference>
<dbReference type="GO" id="GO:0004674">
    <property type="term" value="F:protein serine/threonine kinase activity"/>
    <property type="evidence" value="ECO:0007669"/>
    <property type="project" value="UniProtKB-KW"/>
</dbReference>
<evidence type="ECO:0000256" key="2">
    <source>
        <dbReference type="ARBA" id="ARBA00008684"/>
    </source>
</evidence>
<keyword evidence="3" id="KW-1003">Cell membrane</keyword>
<dbReference type="InterPro" id="IPR001245">
    <property type="entry name" value="Ser-Thr/Tyr_kinase_cat_dom"/>
</dbReference>
<feature type="compositionally biased region" description="Acidic residues" evidence="12">
    <location>
        <begin position="381"/>
        <end position="397"/>
    </location>
</feature>
<keyword evidence="5" id="KW-0808">Transferase</keyword>
<evidence type="ECO:0000256" key="5">
    <source>
        <dbReference type="ARBA" id="ARBA00022679"/>
    </source>
</evidence>
<dbReference type="PROSITE" id="PS50011">
    <property type="entry name" value="PROTEIN_KINASE_DOM"/>
    <property type="match status" value="1"/>
</dbReference>
<evidence type="ECO:0000256" key="11">
    <source>
        <dbReference type="RuleBase" id="RU000304"/>
    </source>
</evidence>
<dbReference type="PANTHER" id="PTHR47985:SF39">
    <property type="entry name" value="SERINE_THREONINE-PROTEIN KINASE PBL23-RELATED"/>
    <property type="match status" value="1"/>
</dbReference>
<dbReference type="SUPFAM" id="SSF56112">
    <property type="entry name" value="Protein kinase-like (PK-like)"/>
    <property type="match status" value="1"/>
</dbReference>
<dbReference type="EMBL" id="LR743597">
    <property type="protein sequence ID" value="CAA2627871.1"/>
    <property type="molecule type" value="Genomic_DNA"/>
</dbReference>
<dbReference type="CDD" id="cd14066">
    <property type="entry name" value="STKc_IRAK"/>
    <property type="match status" value="1"/>
</dbReference>
<dbReference type="GO" id="GO:0090404">
    <property type="term" value="C:pollen tube tip"/>
    <property type="evidence" value="ECO:0007669"/>
    <property type="project" value="UniProtKB-ARBA"/>
</dbReference>
<accession>A0A7I8JAF2</accession>
<keyword evidence="8 10" id="KW-0067">ATP-binding</keyword>
<keyword evidence="9" id="KW-0472">Membrane</keyword>
<organism evidence="14">
    <name type="scientific">Spirodela intermedia</name>
    <name type="common">Intermediate duckweed</name>
    <dbReference type="NCBI Taxonomy" id="51605"/>
    <lineage>
        <taxon>Eukaryota</taxon>
        <taxon>Viridiplantae</taxon>
        <taxon>Streptophyta</taxon>
        <taxon>Embryophyta</taxon>
        <taxon>Tracheophyta</taxon>
        <taxon>Spermatophyta</taxon>
        <taxon>Magnoliopsida</taxon>
        <taxon>Liliopsida</taxon>
        <taxon>Araceae</taxon>
        <taxon>Lemnoideae</taxon>
        <taxon>Spirodela</taxon>
    </lineage>
</organism>
<proteinExistence type="inferred from homology"/>
<reference evidence="14" key="1">
    <citation type="submission" date="2019-12" db="EMBL/GenBank/DDBJ databases">
        <authorList>
            <person name="Scholz U."/>
            <person name="Mascher M."/>
            <person name="Fiebig A."/>
        </authorList>
    </citation>
    <scope>NUCLEOTIDE SEQUENCE</scope>
</reference>
<keyword evidence="7" id="KW-0418">Kinase</keyword>
<keyword evidence="16" id="KW-1185">Reference proteome</keyword>
<dbReference type="Pfam" id="PF07714">
    <property type="entry name" value="PK_Tyr_Ser-Thr"/>
    <property type="match status" value="1"/>
</dbReference>
<dbReference type="Gene3D" id="1.10.510.10">
    <property type="entry name" value="Transferase(Phosphotransferase) domain 1"/>
    <property type="match status" value="1"/>
</dbReference>
<dbReference type="InterPro" id="IPR000719">
    <property type="entry name" value="Prot_kinase_dom"/>
</dbReference>
<dbReference type="InterPro" id="IPR011009">
    <property type="entry name" value="Kinase-like_dom_sf"/>
</dbReference>
<evidence type="ECO:0000256" key="8">
    <source>
        <dbReference type="ARBA" id="ARBA00022840"/>
    </source>
</evidence>
<evidence type="ECO:0000313" key="15">
    <source>
        <dbReference type="EMBL" id="CAA7403946.1"/>
    </source>
</evidence>
<evidence type="ECO:0000256" key="4">
    <source>
        <dbReference type="ARBA" id="ARBA00022527"/>
    </source>
</evidence>
<dbReference type="GO" id="GO:0005524">
    <property type="term" value="F:ATP binding"/>
    <property type="evidence" value="ECO:0007669"/>
    <property type="project" value="UniProtKB-UniRule"/>
</dbReference>
<evidence type="ECO:0000256" key="1">
    <source>
        <dbReference type="ARBA" id="ARBA00004193"/>
    </source>
</evidence>
<keyword evidence="4 11" id="KW-0723">Serine/threonine-protein kinase</keyword>
<sequence>MGCFYCCGSNDERRRRSRRSSDRKEKNPLAFLVNSISFKSDGTKNRFMAEEILKIGNGNIAARVFTFHELAVATNNFRPECLLGEGGFGRVYKGYLESTKQFVAVKQLDRNGLQGNREFLVEVLMLSLLHHPNLVNLLGYCADGEQRILVYEYMPLGSLEDHLLDLPPNRKALDWNTRMKIAEGAAKGLEYLHETASPPVIYRDFKASNILLDGDFNPKLSDFGLAKLGPVGDKSHVSTRVMGTYGYCAPEYAMTGQLTKMSDVYSFGVVFLEIITGRRAIDTAKPTSEQHLVHWAEPLFKDKKKFVQMADPLLEGRFPLKSLYQALAVAAMCLQEEAGTRPMISDVVTALEYLSVPRSDPDVGAATGEPAPARLLSSPREEDDQEDKEEEEEEDGGEGTANGSDLFRSRPGGDGVASRSWRRSGRVVYARC</sequence>
<evidence type="ECO:0000313" key="16">
    <source>
        <dbReference type="Proteomes" id="UP000663760"/>
    </source>
</evidence>
<dbReference type="Gene3D" id="3.30.200.20">
    <property type="entry name" value="Phosphorylase Kinase, domain 1"/>
    <property type="match status" value="1"/>
</dbReference>
<keyword evidence="6 10" id="KW-0547">Nucleotide-binding</keyword>
<dbReference type="PANTHER" id="PTHR47985">
    <property type="entry name" value="OS07G0668900 PROTEIN"/>
    <property type="match status" value="1"/>
</dbReference>
<evidence type="ECO:0000256" key="3">
    <source>
        <dbReference type="ARBA" id="ARBA00022475"/>
    </source>
</evidence>
<feature type="domain" description="Protein kinase" evidence="13">
    <location>
        <begin position="77"/>
        <end position="354"/>
    </location>
</feature>
<evidence type="ECO:0000256" key="6">
    <source>
        <dbReference type="ARBA" id="ARBA00022741"/>
    </source>
</evidence>
<feature type="region of interest" description="Disordered" evidence="12">
    <location>
        <begin position="359"/>
        <end position="432"/>
    </location>
</feature>
<comment type="subcellular location">
    <subcellularLocation>
        <location evidence="1">Cell membrane</location>
        <topology evidence="1">Lipid-anchor</topology>
    </subcellularLocation>
</comment>
<dbReference type="Proteomes" id="UP000663760">
    <property type="component" value="Chromosome 10"/>
</dbReference>